<dbReference type="OrthoDB" id="2262194at2759"/>
<protein>
    <submittedName>
        <fullName evidence="2">Uncharacterized protein</fullName>
    </submittedName>
</protein>
<comment type="caution">
    <text evidence="2">The sequence shown here is derived from an EMBL/GenBank/DDBJ whole genome shotgun (WGS) entry which is preliminary data.</text>
</comment>
<proteinExistence type="predicted"/>
<evidence type="ECO:0000256" key="1">
    <source>
        <dbReference type="SAM" id="MobiDB-lite"/>
    </source>
</evidence>
<keyword evidence="3" id="KW-1185">Reference proteome</keyword>
<accession>A0A1X2GT01</accession>
<feature type="compositionally biased region" description="Basic and acidic residues" evidence="1">
    <location>
        <begin position="57"/>
        <end position="69"/>
    </location>
</feature>
<feature type="region of interest" description="Disordered" evidence="1">
    <location>
        <begin position="190"/>
        <end position="249"/>
    </location>
</feature>
<sequence>MVLTKWFSSTARSSRVPKEEQDLALAIKTSQDDQRRQESAFEEDLRRAKEISRLAFERQKEDQHQHDSLSVDSEPSVTIHDIPDPDYSSLSRLAATDEPVDLDAFVTTLLAPRNRHLSEATLSNTHPISSEHQASFSRQGSFSHPSSSSHSSDKLHDENTQSDTDPIDDDQQEDQDSDWSLEFALDDDVVNLSNRSPQRQRLDNPRKRTMASAISSSKRSRLMQPRPEQPRTYNHYGMGDDAVDDEFQGGGFDSSVVGLAWETRGQSRYA</sequence>
<dbReference type="Proteomes" id="UP000242146">
    <property type="component" value="Unassembled WGS sequence"/>
</dbReference>
<dbReference type="AlphaFoldDB" id="A0A1X2GT01"/>
<evidence type="ECO:0000313" key="2">
    <source>
        <dbReference type="EMBL" id="ORX60529.1"/>
    </source>
</evidence>
<gene>
    <name evidence="2" type="ORF">DM01DRAFT_1161930</name>
</gene>
<organism evidence="2 3">
    <name type="scientific">Hesseltinella vesiculosa</name>
    <dbReference type="NCBI Taxonomy" id="101127"/>
    <lineage>
        <taxon>Eukaryota</taxon>
        <taxon>Fungi</taxon>
        <taxon>Fungi incertae sedis</taxon>
        <taxon>Mucoromycota</taxon>
        <taxon>Mucoromycotina</taxon>
        <taxon>Mucoromycetes</taxon>
        <taxon>Mucorales</taxon>
        <taxon>Cunninghamellaceae</taxon>
        <taxon>Hesseltinella</taxon>
    </lineage>
</organism>
<feature type="compositionally biased region" description="Acidic residues" evidence="1">
    <location>
        <begin position="165"/>
        <end position="176"/>
    </location>
</feature>
<feature type="compositionally biased region" description="Low complexity" evidence="1">
    <location>
        <begin position="135"/>
        <end position="150"/>
    </location>
</feature>
<feature type="compositionally biased region" description="Polar residues" evidence="1">
    <location>
        <begin position="120"/>
        <end position="134"/>
    </location>
</feature>
<feature type="region of interest" description="Disordered" evidence="1">
    <location>
        <begin position="120"/>
        <end position="176"/>
    </location>
</feature>
<reference evidence="2 3" key="1">
    <citation type="submission" date="2016-07" db="EMBL/GenBank/DDBJ databases">
        <title>Pervasive Adenine N6-methylation of Active Genes in Fungi.</title>
        <authorList>
            <consortium name="DOE Joint Genome Institute"/>
            <person name="Mondo S.J."/>
            <person name="Dannebaum R.O."/>
            <person name="Kuo R.C."/>
            <person name="Labutti K."/>
            <person name="Haridas S."/>
            <person name="Kuo A."/>
            <person name="Salamov A."/>
            <person name="Ahrendt S.R."/>
            <person name="Lipzen A."/>
            <person name="Sullivan W."/>
            <person name="Andreopoulos W.B."/>
            <person name="Clum A."/>
            <person name="Lindquist E."/>
            <person name="Daum C."/>
            <person name="Ramamoorthy G.K."/>
            <person name="Gryganskyi A."/>
            <person name="Culley D."/>
            <person name="Magnuson J.K."/>
            <person name="James T.Y."/>
            <person name="O'Malley M.A."/>
            <person name="Stajich J.E."/>
            <person name="Spatafora J.W."/>
            <person name="Visel A."/>
            <person name="Grigoriev I.V."/>
        </authorList>
    </citation>
    <scope>NUCLEOTIDE SEQUENCE [LARGE SCALE GENOMIC DNA]</scope>
    <source>
        <strain evidence="2 3">NRRL 3301</strain>
    </source>
</reference>
<name>A0A1X2GT01_9FUNG</name>
<dbReference type="EMBL" id="MCGT01000004">
    <property type="protein sequence ID" value="ORX60529.1"/>
    <property type="molecule type" value="Genomic_DNA"/>
</dbReference>
<evidence type="ECO:0000313" key="3">
    <source>
        <dbReference type="Proteomes" id="UP000242146"/>
    </source>
</evidence>
<feature type="region of interest" description="Disordered" evidence="1">
    <location>
        <begin position="57"/>
        <end position="84"/>
    </location>
</feature>